<dbReference type="Proteomes" id="UP000185544">
    <property type="component" value="Chromosome"/>
</dbReference>
<proteinExistence type="predicted"/>
<keyword evidence="2" id="KW-1185">Reference proteome</keyword>
<gene>
    <name evidence="1" type="ORF">BCY86_05270</name>
</gene>
<sequence length="63" mass="7239">MNTGKSGFFSSFSSLLIIFRLGGQFYRRVVGTLESISHLQRTLQLSTRPYVVESSKSRMELFF</sequence>
<organism evidence="1 2">
    <name type="scientific">Pajaroellobacter abortibovis</name>
    <dbReference type="NCBI Taxonomy" id="1882918"/>
    <lineage>
        <taxon>Bacteria</taxon>
        <taxon>Pseudomonadati</taxon>
        <taxon>Myxococcota</taxon>
        <taxon>Polyangia</taxon>
        <taxon>Polyangiales</taxon>
        <taxon>Polyangiaceae</taxon>
    </lineage>
</organism>
<dbReference type="AlphaFoldDB" id="A0A1L6MXH9"/>
<evidence type="ECO:0000313" key="1">
    <source>
        <dbReference type="EMBL" id="APS00155.1"/>
    </source>
</evidence>
<dbReference type="STRING" id="1882918.BCY86_05270"/>
<reference evidence="1 2" key="1">
    <citation type="submission" date="2016-08" db="EMBL/GenBank/DDBJ databases">
        <title>Identification and validation of antigenic proteins from Pajaroellobacter abortibovis using de-novo genome sequence assembly and reverse vaccinology.</title>
        <authorList>
            <person name="Welly B.T."/>
            <person name="Miller M.R."/>
            <person name="Stott J.L."/>
            <person name="Blanchard M.T."/>
            <person name="Islas-Trejo A.D."/>
            <person name="O'Rourke S.M."/>
            <person name="Young A.E."/>
            <person name="Medrano J.F."/>
            <person name="Van Eenennaam A.L."/>
        </authorList>
    </citation>
    <scope>NUCLEOTIDE SEQUENCE [LARGE SCALE GENOMIC DNA]</scope>
    <source>
        <strain evidence="1 2">BTF92-0548A/99-0131</strain>
    </source>
</reference>
<dbReference type="EMBL" id="CP016908">
    <property type="protein sequence ID" value="APS00155.1"/>
    <property type="molecule type" value="Genomic_DNA"/>
</dbReference>
<name>A0A1L6MXH9_9BACT</name>
<evidence type="ECO:0000313" key="2">
    <source>
        <dbReference type="Proteomes" id="UP000185544"/>
    </source>
</evidence>
<accession>A0A1L6MXH9</accession>
<dbReference type="KEGG" id="pabo:BCY86_05270"/>
<protein>
    <submittedName>
        <fullName evidence="1">Uncharacterized protein</fullName>
    </submittedName>
</protein>